<sequence>MQIARRACSEVSQSALGQIRDTESRASGQTAPECRIARIEAVETLAVQVTQRQSAQSGANQGETAEVRDPDQSRGRADRLPVHECSRASQSNECHVRKSPMSREKSRGASRQSDASGVCRSQNQYPRQSKCRATDVCQKQVMSSTISQTEAVEEPRESRGDTRIQSQTSPVLHLSPRRIAASRVKTGSSYSAQSINP</sequence>
<evidence type="ECO:0000313" key="2">
    <source>
        <dbReference type="EMBL" id="CAL1592505.1"/>
    </source>
</evidence>
<feature type="compositionally biased region" description="Polar residues" evidence="1">
    <location>
        <begin position="185"/>
        <end position="197"/>
    </location>
</feature>
<protein>
    <submittedName>
        <fullName evidence="2">Uncharacterized protein</fullName>
    </submittedName>
</protein>
<organism evidence="2 3">
    <name type="scientific">Knipowitschia caucasica</name>
    <name type="common">Caucasian dwarf goby</name>
    <name type="synonym">Pomatoschistus caucasicus</name>
    <dbReference type="NCBI Taxonomy" id="637954"/>
    <lineage>
        <taxon>Eukaryota</taxon>
        <taxon>Metazoa</taxon>
        <taxon>Chordata</taxon>
        <taxon>Craniata</taxon>
        <taxon>Vertebrata</taxon>
        <taxon>Euteleostomi</taxon>
        <taxon>Actinopterygii</taxon>
        <taxon>Neopterygii</taxon>
        <taxon>Teleostei</taxon>
        <taxon>Neoteleostei</taxon>
        <taxon>Acanthomorphata</taxon>
        <taxon>Gobiaria</taxon>
        <taxon>Gobiiformes</taxon>
        <taxon>Gobioidei</taxon>
        <taxon>Gobiidae</taxon>
        <taxon>Gobiinae</taxon>
        <taxon>Knipowitschia</taxon>
    </lineage>
</organism>
<accession>A0AAV2KR17</accession>
<feature type="compositionally biased region" description="Basic and acidic residues" evidence="1">
    <location>
        <begin position="65"/>
        <end position="86"/>
    </location>
</feature>
<feature type="region of interest" description="Disordered" evidence="1">
    <location>
        <begin position="48"/>
        <end position="172"/>
    </location>
</feature>
<feature type="compositionally biased region" description="Polar residues" evidence="1">
    <location>
        <begin position="109"/>
        <end position="127"/>
    </location>
</feature>
<dbReference type="Proteomes" id="UP001497482">
    <property type="component" value="Chromosome 2"/>
</dbReference>
<evidence type="ECO:0000256" key="1">
    <source>
        <dbReference type="SAM" id="MobiDB-lite"/>
    </source>
</evidence>
<feature type="compositionally biased region" description="Basic and acidic residues" evidence="1">
    <location>
        <begin position="153"/>
        <end position="162"/>
    </location>
</feature>
<dbReference type="EMBL" id="OZ035824">
    <property type="protein sequence ID" value="CAL1592505.1"/>
    <property type="molecule type" value="Genomic_DNA"/>
</dbReference>
<proteinExistence type="predicted"/>
<feature type="region of interest" description="Disordered" evidence="1">
    <location>
        <begin position="1"/>
        <end position="33"/>
    </location>
</feature>
<feature type="region of interest" description="Disordered" evidence="1">
    <location>
        <begin position="178"/>
        <end position="197"/>
    </location>
</feature>
<feature type="compositionally biased region" description="Polar residues" evidence="1">
    <location>
        <begin position="140"/>
        <end position="150"/>
    </location>
</feature>
<feature type="compositionally biased region" description="Polar residues" evidence="1">
    <location>
        <begin position="48"/>
        <end position="63"/>
    </location>
</feature>
<reference evidence="2 3" key="1">
    <citation type="submission" date="2024-04" db="EMBL/GenBank/DDBJ databases">
        <authorList>
            <person name="Waldvogel A.-M."/>
            <person name="Schoenle A."/>
        </authorList>
    </citation>
    <scope>NUCLEOTIDE SEQUENCE [LARGE SCALE GENOMIC DNA]</scope>
</reference>
<gene>
    <name evidence="2" type="ORF">KC01_LOCUS21751</name>
</gene>
<evidence type="ECO:0000313" key="3">
    <source>
        <dbReference type="Proteomes" id="UP001497482"/>
    </source>
</evidence>
<dbReference type="AlphaFoldDB" id="A0AAV2KR17"/>
<name>A0AAV2KR17_KNICA</name>
<keyword evidence="3" id="KW-1185">Reference proteome</keyword>